<accession>A0A167B300</accession>
<comment type="caution">
    <text evidence="1">The sequence shown here is derived from an EMBL/GenBank/DDBJ whole genome shotgun (WGS) entry which is preliminary data.</text>
</comment>
<organism evidence="1 2">
    <name type="scientific">Beauveria brongniartii RCEF 3172</name>
    <dbReference type="NCBI Taxonomy" id="1081107"/>
    <lineage>
        <taxon>Eukaryota</taxon>
        <taxon>Fungi</taxon>
        <taxon>Dikarya</taxon>
        <taxon>Ascomycota</taxon>
        <taxon>Pezizomycotina</taxon>
        <taxon>Sordariomycetes</taxon>
        <taxon>Hypocreomycetidae</taxon>
        <taxon>Hypocreales</taxon>
        <taxon>Cordycipitaceae</taxon>
        <taxon>Beauveria</taxon>
        <taxon>Beauveria brongniartii</taxon>
    </lineage>
</organism>
<reference evidence="1 2" key="1">
    <citation type="journal article" date="2016" name="Genome Biol. Evol.">
        <title>Divergent and convergent evolution of fungal pathogenicity.</title>
        <authorList>
            <person name="Shang Y."/>
            <person name="Xiao G."/>
            <person name="Zheng P."/>
            <person name="Cen K."/>
            <person name="Zhan S."/>
            <person name="Wang C."/>
        </authorList>
    </citation>
    <scope>NUCLEOTIDE SEQUENCE [LARGE SCALE GENOMIC DNA]</scope>
    <source>
        <strain evidence="1 2">RCEF 3172</strain>
    </source>
</reference>
<name>A0A167B300_9HYPO</name>
<dbReference type="PANTHER" id="PTHR34618">
    <property type="entry name" value="SURFACE PROTEIN MAS1, PUTATIVE-RELATED"/>
    <property type="match status" value="1"/>
</dbReference>
<dbReference type="Pfam" id="PF11327">
    <property type="entry name" value="Egh16-like"/>
    <property type="match status" value="1"/>
</dbReference>
<keyword evidence="2" id="KW-1185">Reference proteome</keyword>
<dbReference type="InterPro" id="IPR021476">
    <property type="entry name" value="Egh16-like"/>
</dbReference>
<proteinExistence type="predicted"/>
<gene>
    <name evidence="1" type="ORF">BBO_06572</name>
</gene>
<evidence type="ECO:0000313" key="1">
    <source>
        <dbReference type="EMBL" id="OAA39595.1"/>
    </source>
</evidence>
<dbReference type="OrthoDB" id="5310497at2759"/>
<dbReference type="PANTHER" id="PTHR34618:SF1">
    <property type="entry name" value="SECRETED PROTEIN"/>
    <property type="match status" value="1"/>
</dbReference>
<dbReference type="Proteomes" id="UP000076863">
    <property type="component" value="Unassembled WGS sequence"/>
</dbReference>
<dbReference type="AlphaFoldDB" id="A0A167B300"/>
<evidence type="ECO:0000313" key="2">
    <source>
        <dbReference type="Proteomes" id="UP000076863"/>
    </source>
</evidence>
<protein>
    <submittedName>
        <fullName evidence="1">Cell surface protein (Mas1)</fullName>
    </submittedName>
</protein>
<dbReference type="EMBL" id="AZHA01000022">
    <property type="protein sequence ID" value="OAA39595.1"/>
    <property type="molecule type" value="Genomic_DNA"/>
</dbReference>
<sequence length="295" mass="30649">MRSGVIIALAAGASAHGVVRSIEGDNGVTMPGLGIVDGTPRNCFANTCGSQADTAIMRDAEMKSGKYGALGWNQGKGNIWPETVMGVFMGEHHDIPKNEGASGATGVEDVIPFGLENATSRMLNHKRNVQLIDKRQNSNFLSNMVKTIANLPIIGFAGADGKITNYPTETMVSDTAGAGAKSGLPTPDKDGIISMVYRQVNQDGAGPVSAAIDYTSGGLDHAQFYGAPVTQQVPGLGLLGLSIAVNTDYVVKVRTDTSKRCTGTVGNTTNVCVARIRNGANAGPFGGCVAFTNRD</sequence>